<keyword evidence="3" id="KW-1185">Reference proteome</keyword>
<protein>
    <submittedName>
        <fullName evidence="2">Uncharacterized protein</fullName>
    </submittedName>
</protein>
<sequence>MFRSMFFTSRIVFAVFSYRLCVSNISSKNTQKNYKAVFVVLIFVISRIILILEVYRDEVKSLEAAVHRSLPEFGCGRTQSKNRSINLCIQRSLCLSLPAISFLFLLLNNIVFMLPLVFIWKN</sequence>
<keyword evidence="1" id="KW-0812">Transmembrane</keyword>
<gene>
    <name evidence="2" type="ORF">D0Y65_010988</name>
</gene>
<evidence type="ECO:0000256" key="1">
    <source>
        <dbReference type="SAM" id="Phobius"/>
    </source>
</evidence>
<evidence type="ECO:0000313" key="2">
    <source>
        <dbReference type="EMBL" id="RZC10482.1"/>
    </source>
</evidence>
<proteinExistence type="predicted"/>
<dbReference type="Proteomes" id="UP000289340">
    <property type="component" value="Chromosome 5"/>
</dbReference>
<comment type="caution">
    <text evidence="2">The sequence shown here is derived from an EMBL/GenBank/DDBJ whole genome shotgun (WGS) entry which is preliminary data.</text>
</comment>
<feature type="transmembrane region" description="Helical" evidence="1">
    <location>
        <begin position="93"/>
        <end position="120"/>
    </location>
</feature>
<keyword evidence="1" id="KW-1133">Transmembrane helix</keyword>
<keyword evidence="1" id="KW-0472">Membrane</keyword>
<accession>A0A445KHW2</accession>
<dbReference type="EMBL" id="QZWG01000005">
    <property type="protein sequence ID" value="RZC10482.1"/>
    <property type="molecule type" value="Genomic_DNA"/>
</dbReference>
<feature type="transmembrane region" description="Helical" evidence="1">
    <location>
        <begin position="37"/>
        <end position="55"/>
    </location>
</feature>
<dbReference type="AlphaFoldDB" id="A0A445KHW2"/>
<organism evidence="2 3">
    <name type="scientific">Glycine soja</name>
    <name type="common">Wild soybean</name>
    <dbReference type="NCBI Taxonomy" id="3848"/>
    <lineage>
        <taxon>Eukaryota</taxon>
        <taxon>Viridiplantae</taxon>
        <taxon>Streptophyta</taxon>
        <taxon>Embryophyta</taxon>
        <taxon>Tracheophyta</taxon>
        <taxon>Spermatophyta</taxon>
        <taxon>Magnoliopsida</taxon>
        <taxon>eudicotyledons</taxon>
        <taxon>Gunneridae</taxon>
        <taxon>Pentapetalae</taxon>
        <taxon>rosids</taxon>
        <taxon>fabids</taxon>
        <taxon>Fabales</taxon>
        <taxon>Fabaceae</taxon>
        <taxon>Papilionoideae</taxon>
        <taxon>50 kb inversion clade</taxon>
        <taxon>NPAAA clade</taxon>
        <taxon>indigoferoid/millettioid clade</taxon>
        <taxon>Phaseoleae</taxon>
        <taxon>Glycine</taxon>
        <taxon>Glycine subgen. Soja</taxon>
    </lineage>
</organism>
<reference evidence="2 3" key="1">
    <citation type="submission" date="2018-09" db="EMBL/GenBank/DDBJ databases">
        <title>A high-quality reference genome of wild soybean provides a powerful tool to mine soybean genomes.</title>
        <authorList>
            <person name="Xie M."/>
            <person name="Chung C.Y.L."/>
            <person name="Li M.-W."/>
            <person name="Wong F.-L."/>
            <person name="Chan T.-F."/>
            <person name="Lam H.-M."/>
        </authorList>
    </citation>
    <scope>NUCLEOTIDE SEQUENCE [LARGE SCALE GENOMIC DNA]</scope>
    <source>
        <strain evidence="3">cv. W05</strain>
        <tissue evidence="2">Hypocotyl of etiolated seedlings</tissue>
    </source>
</reference>
<name>A0A445KHW2_GLYSO</name>
<evidence type="ECO:0000313" key="3">
    <source>
        <dbReference type="Proteomes" id="UP000289340"/>
    </source>
</evidence>